<evidence type="ECO:0000313" key="2">
    <source>
        <dbReference type="EMBL" id="MBD8499267.1"/>
    </source>
</evidence>
<dbReference type="Pfam" id="PF05598">
    <property type="entry name" value="DUF772"/>
    <property type="match status" value="1"/>
</dbReference>
<organism evidence="2 3">
    <name type="scientific">Paenibacillus arenosi</name>
    <dbReference type="NCBI Taxonomy" id="2774142"/>
    <lineage>
        <taxon>Bacteria</taxon>
        <taxon>Bacillati</taxon>
        <taxon>Bacillota</taxon>
        <taxon>Bacilli</taxon>
        <taxon>Bacillales</taxon>
        <taxon>Paenibacillaceae</taxon>
        <taxon>Paenibacillus</taxon>
    </lineage>
</organism>
<dbReference type="Proteomes" id="UP000634529">
    <property type="component" value="Unassembled WGS sequence"/>
</dbReference>
<name>A0ABR9B1F7_9BACL</name>
<dbReference type="InterPro" id="IPR008490">
    <property type="entry name" value="Transposase_InsH_N"/>
</dbReference>
<dbReference type="EMBL" id="JACYTN010000009">
    <property type="protein sequence ID" value="MBD8499267.1"/>
    <property type="molecule type" value="Genomic_DNA"/>
</dbReference>
<sequence>MAYIRHESLFSLQDLYNMQREQRFAAIFAALDITPMLSVVRKQSRFGAPVDVNYAAMIYSLVARIVERIPTIKDLLKKLREDILFRLDCGFSLAEYIPSAATYSRLIQKLSSKSCFRSH</sequence>
<reference evidence="2 3" key="1">
    <citation type="submission" date="2020-09" db="EMBL/GenBank/DDBJ databases">
        <title>Paenibacillus sp. CAU 1523 isolated from sand of Haeundae Beach.</title>
        <authorList>
            <person name="Kim W."/>
        </authorList>
    </citation>
    <scope>NUCLEOTIDE SEQUENCE [LARGE SCALE GENOMIC DNA]</scope>
    <source>
        <strain evidence="2 3">CAU 1523</strain>
    </source>
</reference>
<accession>A0ABR9B1F7</accession>
<protein>
    <submittedName>
        <fullName evidence="2">Transposase</fullName>
    </submittedName>
</protein>
<evidence type="ECO:0000313" key="3">
    <source>
        <dbReference type="Proteomes" id="UP000634529"/>
    </source>
</evidence>
<gene>
    <name evidence="2" type="ORF">IFO66_13300</name>
</gene>
<evidence type="ECO:0000259" key="1">
    <source>
        <dbReference type="Pfam" id="PF05598"/>
    </source>
</evidence>
<dbReference type="RefSeq" id="WP_192025606.1">
    <property type="nucleotide sequence ID" value="NZ_JACYTN010000009.1"/>
</dbReference>
<feature type="domain" description="Transposase InsH N-terminal" evidence="1">
    <location>
        <begin position="20"/>
        <end position="108"/>
    </location>
</feature>
<comment type="caution">
    <text evidence="2">The sequence shown here is derived from an EMBL/GenBank/DDBJ whole genome shotgun (WGS) entry which is preliminary data.</text>
</comment>
<keyword evidence="3" id="KW-1185">Reference proteome</keyword>
<proteinExistence type="predicted"/>